<dbReference type="PANTHER" id="PTHR43788">
    <property type="entry name" value="DNA2/NAM7 HELICASE FAMILY MEMBER"/>
    <property type="match status" value="1"/>
</dbReference>
<proteinExistence type="inferred from homology"/>
<dbReference type="CDD" id="cd18809">
    <property type="entry name" value="SF1_C_RecD"/>
    <property type="match status" value="1"/>
</dbReference>
<dbReference type="InterPro" id="IPR027785">
    <property type="entry name" value="UvrD-like_helicase_C"/>
</dbReference>
<evidence type="ECO:0000256" key="10">
    <source>
        <dbReference type="ARBA" id="ARBA00023235"/>
    </source>
</evidence>
<dbReference type="SUPFAM" id="SSF52540">
    <property type="entry name" value="P-loop containing nucleoside triphosphate hydrolases"/>
    <property type="match status" value="2"/>
</dbReference>
<dbReference type="GO" id="GO:0008854">
    <property type="term" value="F:exodeoxyribonuclease V activity"/>
    <property type="evidence" value="ECO:0007669"/>
    <property type="project" value="UniProtKB-EC"/>
</dbReference>
<comment type="similarity">
    <text evidence="11">Belongs to the RecD family.</text>
</comment>
<dbReference type="InterPro" id="IPR006344">
    <property type="entry name" value="RecD"/>
</dbReference>
<evidence type="ECO:0000313" key="14">
    <source>
        <dbReference type="EMBL" id="MFD1717736.1"/>
    </source>
</evidence>
<dbReference type="InterPro" id="IPR049550">
    <property type="entry name" value="RecD_N"/>
</dbReference>
<evidence type="ECO:0000259" key="13">
    <source>
        <dbReference type="SMART" id="SM00382"/>
    </source>
</evidence>
<dbReference type="Pfam" id="PF13245">
    <property type="entry name" value="AAA_19"/>
    <property type="match status" value="1"/>
</dbReference>
<dbReference type="Pfam" id="PF13538">
    <property type="entry name" value="UvrD_C_2"/>
    <property type="match status" value="1"/>
</dbReference>
<feature type="region of interest" description="Disordered" evidence="12">
    <location>
        <begin position="367"/>
        <end position="393"/>
    </location>
</feature>
<dbReference type="CDD" id="cd17933">
    <property type="entry name" value="DEXSc_RecD-like"/>
    <property type="match status" value="1"/>
</dbReference>
<evidence type="ECO:0000256" key="11">
    <source>
        <dbReference type="HAMAP-Rule" id="MF_01487"/>
    </source>
</evidence>
<comment type="miscellaneous">
    <text evidence="11">In the RecBCD complex, RecB has a slow 3'-5' helicase, an exonuclease activity and loads RecA onto ssDNA, RecD has a fast 5'-3' helicase activity, while RecC stimulates the ATPase and processivity of the RecB helicase and contributes to recognition of the Chi site.</text>
</comment>
<dbReference type="InterPro" id="IPR027417">
    <property type="entry name" value="P-loop_NTPase"/>
</dbReference>
<keyword evidence="9 11" id="KW-0234">DNA repair</keyword>
<evidence type="ECO:0000256" key="7">
    <source>
        <dbReference type="ARBA" id="ARBA00022840"/>
    </source>
</evidence>
<evidence type="ECO:0000256" key="8">
    <source>
        <dbReference type="ARBA" id="ARBA00023125"/>
    </source>
</evidence>
<name>A0ABW4L2P3_9MICO</name>
<dbReference type="HAMAP" id="MF_01487">
    <property type="entry name" value="RecD"/>
    <property type="match status" value="1"/>
</dbReference>
<dbReference type="SMART" id="SM00382">
    <property type="entry name" value="AAA"/>
    <property type="match status" value="1"/>
</dbReference>
<keyword evidence="1 11" id="KW-0540">Nuclease</keyword>
<comment type="subunit">
    <text evidence="11">Heterotrimer of RecB, RecC and RecD. All subunits contribute to DNA-binding.</text>
</comment>
<organism evidence="14 15">
    <name type="scientific">Georgenia deserti</name>
    <dbReference type="NCBI Taxonomy" id="2093781"/>
    <lineage>
        <taxon>Bacteria</taxon>
        <taxon>Bacillati</taxon>
        <taxon>Actinomycetota</taxon>
        <taxon>Actinomycetes</taxon>
        <taxon>Micrococcales</taxon>
        <taxon>Bogoriellaceae</taxon>
        <taxon>Georgenia</taxon>
    </lineage>
</organism>
<protein>
    <recommendedName>
        <fullName evidence="11">RecBCD enzyme subunit RecD</fullName>
        <ecNumber evidence="11">5.6.2.3</ecNumber>
    </recommendedName>
    <alternativeName>
        <fullName evidence="11">DNA 5'-3' helicase subunit RecD</fullName>
    </alternativeName>
    <alternativeName>
        <fullName evidence="11">Exonuclease V subunit RecD</fullName>
        <shortName evidence="11">ExoV subunit RecD</shortName>
    </alternativeName>
    <alternativeName>
        <fullName evidence="11">Helicase/nuclease RecBCD subunit RecD</fullName>
    </alternativeName>
</protein>
<dbReference type="InterPro" id="IPR003593">
    <property type="entry name" value="AAA+_ATPase"/>
</dbReference>
<keyword evidence="3 11" id="KW-0227">DNA damage</keyword>
<evidence type="ECO:0000256" key="9">
    <source>
        <dbReference type="ARBA" id="ARBA00023204"/>
    </source>
</evidence>
<dbReference type="EMBL" id="JBHUEE010000003">
    <property type="protein sequence ID" value="MFD1717736.1"/>
    <property type="molecule type" value="Genomic_DNA"/>
</dbReference>
<dbReference type="EC" id="5.6.2.3" evidence="11"/>
<evidence type="ECO:0000256" key="2">
    <source>
        <dbReference type="ARBA" id="ARBA00022741"/>
    </source>
</evidence>
<keyword evidence="6 11" id="KW-0269">Exonuclease</keyword>
<keyword evidence="10 11" id="KW-0413">Isomerase</keyword>
<dbReference type="InterPro" id="IPR041851">
    <property type="entry name" value="RecD_N_sf"/>
</dbReference>
<feature type="compositionally biased region" description="Low complexity" evidence="12">
    <location>
        <begin position="377"/>
        <end position="393"/>
    </location>
</feature>
<feature type="domain" description="AAA+ ATPase" evidence="13">
    <location>
        <begin position="205"/>
        <end position="380"/>
    </location>
</feature>
<keyword evidence="15" id="KW-1185">Reference proteome</keyword>
<comment type="caution">
    <text evidence="14">The sequence shown here is derived from an EMBL/GenBank/DDBJ whole genome shotgun (WGS) entry which is preliminary data.</text>
</comment>
<reference evidence="15" key="1">
    <citation type="journal article" date="2019" name="Int. J. Syst. Evol. Microbiol.">
        <title>The Global Catalogue of Microorganisms (GCM) 10K type strain sequencing project: providing services to taxonomists for standard genome sequencing and annotation.</title>
        <authorList>
            <consortium name="The Broad Institute Genomics Platform"/>
            <consortium name="The Broad Institute Genome Sequencing Center for Infectious Disease"/>
            <person name="Wu L."/>
            <person name="Ma J."/>
        </authorList>
    </citation>
    <scope>NUCLEOTIDE SEQUENCE [LARGE SCALE GENOMIC DNA]</scope>
    <source>
        <strain evidence="15">JCM 17130</strain>
    </source>
</reference>
<dbReference type="InterPro" id="IPR050534">
    <property type="entry name" value="Coronavir_polyprotein_1ab"/>
</dbReference>
<evidence type="ECO:0000256" key="5">
    <source>
        <dbReference type="ARBA" id="ARBA00022806"/>
    </source>
</evidence>
<dbReference type="Gene3D" id="1.10.10.1020">
    <property type="entry name" value="RecBCD complex, subunit RecD, N-terminal domain"/>
    <property type="match status" value="1"/>
</dbReference>
<keyword evidence="7 11" id="KW-0067">ATP-binding</keyword>
<keyword evidence="5 11" id="KW-0347">Helicase</keyword>
<dbReference type="Proteomes" id="UP001597277">
    <property type="component" value="Unassembled WGS sequence"/>
</dbReference>
<dbReference type="PANTHER" id="PTHR43788:SF6">
    <property type="entry name" value="DNA HELICASE B"/>
    <property type="match status" value="1"/>
</dbReference>
<evidence type="ECO:0000256" key="12">
    <source>
        <dbReference type="SAM" id="MobiDB-lite"/>
    </source>
</evidence>
<keyword evidence="2 11" id="KW-0547">Nucleotide-binding</keyword>
<dbReference type="Pfam" id="PF21185">
    <property type="entry name" value="RecD_N"/>
    <property type="match status" value="1"/>
</dbReference>
<dbReference type="NCBIfam" id="TIGR01447">
    <property type="entry name" value="recD"/>
    <property type="match status" value="1"/>
</dbReference>
<comment type="catalytic activity">
    <reaction evidence="11">
        <text>ATP + H2O = ADP + phosphate + H(+)</text>
        <dbReference type="Rhea" id="RHEA:13065"/>
        <dbReference type="ChEBI" id="CHEBI:15377"/>
        <dbReference type="ChEBI" id="CHEBI:15378"/>
        <dbReference type="ChEBI" id="CHEBI:30616"/>
        <dbReference type="ChEBI" id="CHEBI:43474"/>
        <dbReference type="ChEBI" id="CHEBI:456216"/>
        <dbReference type="EC" id="5.6.2.3"/>
    </reaction>
</comment>
<dbReference type="RefSeq" id="WP_388004617.1">
    <property type="nucleotide sequence ID" value="NZ_JBHUEE010000003.1"/>
</dbReference>
<sequence length="689" mass="72327">MSVPTEQGPAPGDIGAASASAPARLALNAPPLLATFNNAGLLAAADVHVARRLGRLTGERDEQVLLAVALAVRAVRAGSVCVRLEDLDALAVPEAEEPGAEAVEIDALPWPAPEAWVRAIQESPLVAVGVDGPADRPVRWVDGRLYLDRYWRDELLVRRAVEARLSGAGRLAERIDDEQVARAARRLFPDGADARQRLAAAVAARSRLTVLTGGPGTGKTTTVARLLAVLQEVGGHGDGGPLRVSLAAPTGKAAARLQEAVHEAVGRLPHEDRERLGQLPASTVHRMLGWRPGSSTRFRHDRNHHLPDDVVVVDETSMVSLPLMARLLEALRPDARLILVGDPDQLASVEAGAVLGDLVARPAATRHSCADSSIPNGAETAGPGAGTPGAAAATEGEHVGGVVVPADLVPDGLDAGERQQLSAGVVRLTRVYRQQEDSRILPLAAAIREGDADRVLDVLRTGGSGVEFVEVTGERLTDAEIEPVRADAAQAGIDLVTAARAGDAAGALEALEAHRLMLAHRRGPAGVAHWAGVVEHWVNDAVGAGSADDTPWYAGRPVLVTANDRETGLYNGDTGVLVASGDGADSEDRDVVAVFGDPRRPVRIRPHRLPAVETVHAMTVHRGQGSQFGTVSLILPPATSPLLTRELLYTAVTRARQAVRVVGSVDAVRAAVERPVRRASGLREPLDGQ</sequence>
<accession>A0ABW4L2P3</accession>
<keyword evidence="8 11" id="KW-0238">DNA-binding</keyword>
<evidence type="ECO:0000256" key="3">
    <source>
        <dbReference type="ARBA" id="ARBA00022763"/>
    </source>
</evidence>
<keyword evidence="4 11" id="KW-0378">Hydrolase</keyword>
<evidence type="ECO:0000256" key="1">
    <source>
        <dbReference type="ARBA" id="ARBA00022722"/>
    </source>
</evidence>
<comment type="function">
    <text evidence="11">A helicase/nuclease that prepares dsDNA breaks (DSB) for recombinational DNA repair. Binds to DSBs and unwinds DNA via a highly rapid and processive ATP-dependent bidirectional helicase activity. Unwinds dsDNA until it encounters a Chi (crossover hotspot instigator) sequence from the 3' direction. Cuts ssDNA a few nucleotides 3' to the Chi site. The properties and activities of the enzyme are changed at Chi. The Chi-altered holoenzyme produces a long 3'-ssDNA overhang and facilitates RecA-binding to the ssDNA for homologous DNA recombination and repair. Holoenzyme degrades any linearized DNA that is unable to undergo homologous recombination. In the holoenzyme this subunit has ssDNA-dependent ATPase and 5'-3' helicase activity. When added to pre-assembled RecBC greatly stimulates nuclease activity and augments holoenzyme processivity. Negatively regulates the RecA-loading ability of RecBCD.</text>
</comment>
<feature type="binding site" evidence="11">
    <location>
        <begin position="213"/>
        <end position="220"/>
    </location>
    <ligand>
        <name>ATP</name>
        <dbReference type="ChEBI" id="CHEBI:30616"/>
    </ligand>
</feature>
<gene>
    <name evidence="11 14" type="primary">recD</name>
    <name evidence="14" type="ORF">ACFSE6_07815</name>
</gene>
<evidence type="ECO:0000313" key="15">
    <source>
        <dbReference type="Proteomes" id="UP001597277"/>
    </source>
</evidence>
<evidence type="ECO:0000256" key="4">
    <source>
        <dbReference type="ARBA" id="ARBA00022801"/>
    </source>
</evidence>
<evidence type="ECO:0000256" key="6">
    <source>
        <dbReference type="ARBA" id="ARBA00022839"/>
    </source>
</evidence>
<dbReference type="Gene3D" id="3.40.50.300">
    <property type="entry name" value="P-loop containing nucleotide triphosphate hydrolases"/>
    <property type="match status" value="3"/>
</dbReference>